<keyword evidence="2" id="KW-1185">Reference proteome</keyword>
<dbReference type="RefSeq" id="WP_203746035.1">
    <property type="nucleotide sequence ID" value="NZ_BONF01000014.1"/>
</dbReference>
<dbReference type="Proteomes" id="UP000601223">
    <property type="component" value="Unassembled WGS sequence"/>
</dbReference>
<accession>A0A8J3JPI5</accession>
<dbReference type="EMBL" id="BONF01000014">
    <property type="protein sequence ID" value="GIF81559.1"/>
    <property type="molecule type" value="Genomic_DNA"/>
</dbReference>
<reference evidence="1 2" key="1">
    <citation type="submission" date="2021-01" db="EMBL/GenBank/DDBJ databases">
        <title>Whole genome shotgun sequence of Catellatospora bangladeshensis NBRC 107357.</title>
        <authorList>
            <person name="Komaki H."/>
            <person name="Tamura T."/>
        </authorList>
    </citation>
    <scope>NUCLEOTIDE SEQUENCE [LARGE SCALE GENOMIC DNA]</scope>
    <source>
        <strain evidence="1 2">NBRC 107357</strain>
    </source>
</reference>
<proteinExistence type="predicted"/>
<evidence type="ECO:0000313" key="1">
    <source>
        <dbReference type="EMBL" id="GIF81559.1"/>
    </source>
</evidence>
<protein>
    <submittedName>
        <fullName evidence="1">Uncharacterized protein</fullName>
    </submittedName>
</protein>
<name>A0A8J3JPI5_9ACTN</name>
<sequence>METKPVELKLNDVDALIADLETDFAELRELAPNAAMPLTNNSCCGRASCHTF</sequence>
<organism evidence="1 2">
    <name type="scientific">Catellatospora bangladeshensis</name>
    <dbReference type="NCBI Taxonomy" id="310355"/>
    <lineage>
        <taxon>Bacteria</taxon>
        <taxon>Bacillati</taxon>
        <taxon>Actinomycetota</taxon>
        <taxon>Actinomycetes</taxon>
        <taxon>Micromonosporales</taxon>
        <taxon>Micromonosporaceae</taxon>
        <taxon>Catellatospora</taxon>
    </lineage>
</organism>
<gene>
    <name evidence="1" type="ORF">Cba03nite_29080</name>
</gene>
<dbReference type="AlphaFoldDB" id="A0A8J3JPI5"/>
<evidence type="ECO:0000313" key="2">
    <source>
        <dbReference type="Proteomes" id="UP000601223"/>
    </source>
</evidence>
<comment type="caution">
    <text evidence="1">The sequence shown here is derived from an EMBL/GenBank/DDBJ whole genome shotgun (WGS) entry which is preliminary data.</text>
</comment>